<feature type="transmembrane region" description="Helical" evidence="1">
    <location>
        <begin position="58"/>
        <end position="84"/>
    </location>
</feature>
<gene>
    <name evidence="2" type="ORF">CLCY_2c02960</name>
</gene>
<dbReference type="InterPro" id="IPR025470">
    <property type="entry name" value="DUF4321"/>
</dbReference>
<dbReference type="PATRIC" id="fig|1121307.3.peg.1152"/>
<dbReference type="Proteomes" id="UP000036756">
    <property type="component" value="Unassembled WGS sequence"/>
</dbReference>
<keyword evidence="1" id="KW-1133">Transmembrane helix</keyword>
<organism evidence="2 3">
    <name type="scientific">Clostridium cylindrosporum DSM 605</name>
    <dbReference type="NCBI Taxonomy" id="1121307"/>
    <lineage>
        <taxon>Bacteria</taxon>
        <taxon>Bacillati</taxon>
        <taxon>Bacillota</taxon>
        <taxon>Clostridia</taxon>
        <taxon>Eubacteriales</taxon>
        <taxon>Clostridiaceae</taxon>
        <taxon>Clostridium</taxon>
    </lineage>
</organism>
<sequence length="88" mass="9709">MSVRSGKGYIYLFTLIIIFGLAGGALGDALGQNFQFLEFLGTGYTLGMTKPFEVNLGLLSFTFGINFTFNILSIGGMILGYTLYRKMW</sequence>
<dbReference type="EMBL" id="LFVU01000027">
    <property type="protein sequence ID" value="KMT21534.1"/>
    <property type="molecule type" value="Genomic_DNA"/>
</dbReference>
<reference evidence="2 3" key="1">
    <citation type="submission" date="2015-06" db="EMBL/GenBank/DDBJ databases">
        <title>Draft genome sequence of the purine-degrading Clostridium cylindrosporum HC-1 (DSM 605).</title>
        <authorList>
            <person name="Poehlein A."/>
            <person name="Schiel-Bengelsdorf B."/>
            <person name="Bengelsdorf F."/>
            <person name="Daniel R."/>
            <person name="Duerre P."/>
        </authorList>
    </citation>
    <scope>NUCLEOTIDE SEQUENCE [LARGE SCALE GENOMIC DNA]</scope>
    <source>
        <strain evidence="2 3">DSM 605</strain>
    </source>
</reference>
<evidence type="ECO:0008006" key="4">
    <source>
        <dbReference type="Google" id="ProtNLM"/>
    </source>
</evidence>
<keyword evidence="1" id="KW-0472">Membrane</keyword>
<evidence type="ECO:0000256" key="1">
    <source>
        <dbReference type="SAM" id="Phobius"/>
    </source>
</evidence>
<evidence type="ECO:0000313" key="2">
    <source>
        <dbReference type="EMBL" id="KMT21534.1"/>
    </source>
</evidence>
<keyword evidence="3" id="KW-1185">Reference proteome</keyword>
<accession>A0A0J8DB60</accession>
<name>A0A0J8DB60_CLOCY</name>
<dbReference type="Pfam" id="PF14209">
    <property type="entry name" value="DUF4321"/>
    <property type="match status" value="1"/>
</dbReference>
<dbReference type="AlphaFoldDB" id="A0A0J8DB60"/>
<feature type="transmembrane region" description="Helical" evidence="1">
    <location>
        <begin position="9"/>
        <end position="27"/>
    </location>
</feature>
<dbReference type="RefSeq" id="WP_048570962.1">
    <property type="nucleotide sequence ID" value="NZ_LFVU01000027.1"/>
</dbReference>
<proteinExistence type="predicted"/>
<dbReference type="OrthoDB" id="1955744at2"/>
<comment type="caution">
    <text evidence="2">The sequence shown here is derived from an EMBL/GenBank/DDBJ whole genome shotgun (WGS) entry which is preliminary data.</text>
</comment>
<protein>
    <recommendedName>
        <fullName evidence="4">DUF4321 domain-containing protein</fullName>
    </recommendedName>
</protein>
<keyword evidence="1" id="KW-0812">Transmembrane</keyword>
<evidence type="ECO:0000313" key="3">
    <source>
        <dbReference type="Proteomes" id="UP000036756"/>
    </source>
</evidence>
<dbReference type="STRING" id="1121307.CLCY_2c02960"/>